<keyword evidence="4" id="KW-1185">Reference proteome</keyword>
<feature type="region of interest" description="Disordered" evidence="1">
    <location>
        <begin position="205"/>
        <end position="239"/>
    </location>
</feature>
<dbReference type="KEGG" id="vg:3655060"/>
<dbReference type="GeneID" id="3655060"/>
<organism evidence="3 4">
    <name type="scientific">Emiliania huxleyi virus 86 (isolate United Kingdom/English Channel/1999)</name>
    <name type="common">EhV-86</name>
    <dbReference type="NCBI Taxonomy" id="654925"/>
    <lineage>
        <taxon>Viruses</taxon>
        <taxon>Varidnaviria</taxon>
        <taxon>Bamfordvirae</taxon>
        <taxon>Nucleocytoviricota</taxon>
        <taxon>Megaviricetes</taxon>
        <taxon>Algavirales</taxon>
        <taxon>Phycodnaviridae</taxon>
        <taxon>Coccolithovirus</taxon>
        <taxon>Coccolithovirus huxleyi</taxon>
        <taxon>Emiliania huxleyi virus 86</taxon>
    </lineage>
</organism>
<keyword evidence="2" id="KW-0472">Membrane</keyword>
<name>Q4A2L4_EHV8U</name>
<feature type="compositionally biased region" description="Basic and acidic residues" evidence="1">
    <location>
        <begin position="205"/>
        <end position="221"/>
    </location>
</feature>
<proteinExistence type="predicted"/>
<sequence>MEYKIIIIIIQSVLLFVIFSVLLYLLFGRGQAFMPPIDETTLTLLDTFKMTNNLGIFESLYGEDMSLDEKQVAVADAYNLLDYHASMIKNSPNSNDERKLYRINHLKSMFDATNDVLRHSQIQSRGLDRPVVRNIAFAASKLTDWLRTVPESKYPSEGISREIYNEFDLAEKRRMQTEIQREESIALELERNNKIADEWIRQHPDEMQKLRERQKRDEIAKKVKTANKKRRKYYSSRGD</sequence>
<dbReference type="EMBL" id="AJ890364">
    <property type="protein sequence ID" value="CAI65692.1"/>
    <property type="molecule type" value="Genomic_DNA"/>
</dbReference>
<accession>Q4A2L4</accession>
<evidence type="ECO:0000256" key="1">
    <source>
        <dbReference type="SAM" id="MobiDB-lite"/>
    </source>
</evidence>
<dbReference type="Proteomes" id="UP000000863">
    <property type="component" value="Segment"/>
</dbReference>
<feature type="transmembrane region" description="Helical" evidence="2">
    <location>
        <begin position="6"/>
        <end position="27"/>
    </location>
</feature>
<feature type="compositionally biased region" description="Basic residues" evidence="1">
    <location>
        <begin position="222"/>
        <end position="239"/>
    </location>
</feature>
<gene>
    <name evidence="3" type="ORF">EhV268</name>
</gene>
<organismHost>
    <name type="scientific">Emiliania huxleyi</name>
    <name type="common">Coccolithophore</name>
    <name type="synonym">Pontosphaera huxleyi</name>
    <dbReference type="NCBI Taxonomy" id="2903"/>
</organismHost>
<keyword evidence="2" id="KW-1133">Transmembrane helix</keyword>
<evidence type="ECO:0000313" key="4">
    <source>
        <dbReference type="Proteomes" id="UP000000863"/>
    </source>
</evidence>
<keyword evidence="2" id="KW-0812">Transmembrane</keyword>
<evidence type="ECO:0000313" key="3">
    <source>
        <dbReference type="EMBL" id="CAI65692.1"/>
    </source>
</evidence>
<dbReference type="RefSeq" id="YP_294023.1">
    <property type="nucleotide sequence ID" value="NC_007346.1"/>
</dbReference>
<protein>
    <submittedName>
        <fullName evidence="3">Putative membrane protein</fullName>
    </submittedName>
</protein>
<evidence type="ECO:0000256" key="2">
    <source>
        <dbReference type="SAM" id="Phobius"/>
    </source>
</evidence>
<reference evidence="3 4" key="1">
    <citation type="journal article" date="2005" name="Science">
        <title>Complete genome sequence and lytic phase transcription profile of a Coccolithovirus.</title>
        <authorList>
            <person name="Wilson W.H."/>
            <person name="Schroeder D.C."/>
            <person name="Allen M.J."/>
            <person name="Holden M.T.G."/>
            <person name="Parkhill J."/>
            <person name="Barrell B.G."/>
            <person name="Churcher C."/>
            <person name="Hamlin N."/>
            <person name="Mungall K."/>
            <person name="Norbertczak H."/>
            <person name="Quail M.A."/>
            <person name="Price C."/>
            <person name="Rabbinowitsch E."/>
            <person name="Walker D."/>
            <person name="Craigon M."/>
            <person name="Roy D."/>
            <person name="Ghazal P."/>
        </authorList>
    </citation>
    <scope>NUCLEOTIDE SEQUENCE [LARGE SCALE GENOMIC DNA]</scope>
    <source>
        <strain evidence="4">Isolate United Kingdom/English Channel/1999</strain>
    </source>
</reference>